<comment type="caution">
    <text evidence="2">The sequence shown here is derived from an EMBL/GenBank/DDBJ whole genome shotgun (WGS) entry which is preliminary data.</text>
</comment>
<sequence>MLGPLHTSHQPWTKPKSELRPGVAEAGQEASEERWDQVLESGHASLGSTACACQLLLGLHGTGHTATFKEAPRSQVTECRAPHTLVAVTQAPGERGLRGNDSILYFISAKQTNTCVSQVTL</sequence>
<organism evidence="2 3">
    <name type="scientific">Pleurodeles waltl</name>
    <name type="common">Iberian ribbed newt</name>
    <dbReference type="NCBI Taxonomy" id="8319"/>
    <lineage>
        <taxon>Eukaryota</taxon>
        <taxon>Metazoa</taxon>
        <taxon>Chordata</taxon>
        <taxon>Craniata</taxon>
        <taxon>Vertebrata</taxon>
        <taxon>Euteleostomi</taxon>
        <taxon>Amphibia</taxon>
        <taxon>Batrachia</taxon>
        <taxon>Caudata</taxon>
        <taxon>Salamandroidea</taxon>
        <taxon>Salamandridae</taxon>
        <taxon>Pleurodelinae</taxon>
        <taxon>Pleurodeles</taxon>
    </lineage>
</organism>
<keyword evidence="3" id="KW-1185">Reference proteome</keyword>
<accession>A0AAV7TRD2</accession>
<feature type="region of interest" description="Disordered" evidence="1">
    <location>
        <begin position="1"/>
        <end position="34"/>
    </location>
</feature>
<gene>
    <name evidence="2" type="ORF">NDU88_004023</name>
</gene>
<dbReference type="AlphaFoldDB" id="A0AAV7TRD2"/>
<dbReference type="EMBL" id="JANPWB010000006">
    <property type="protein sequence ID" value="KAJ1178781.1"/>
    <property type="molecule type" value="Genomic_DNA"/>
</dbReference>
<evidence type="ECO:0000313" key="2">
    <source>
        <dbReference type="EMBL" id="KAJ1178781.1"/>
    </source>
</evidence>
<evidence type="ECO:0000256" key="1">
    <source>
        <dbReference type="SAM" id="MobiDB-lite"/>
    </source>
</evidence>
<name>A0AAV7TRD2_PLEWA</name>
<proteinExistence type="predicted"/>
<dbReference type="Proteomes" id="UP001066276">
    <property type="component" value="Chromosome 3_2"/>
</dbReference>
<reference evidence="2" key="1">
    <citation type="journal article" date="2022" name="bioRxiv">
        <title>Sequencing and chromosome-scale assembly of the giantPleurodeles waltlgenome.</title>
        <authorList>
            <person name="Brown T."/>
            <person name="Elewa A."/>
            <person name="Iarovenko S."/>
            <person name="Subramanian E."/>
            <person name="Araus A.J."/>
            <person name="Petzold A."/>
            <person name="Susuki M."/>
            <person name="Suzuki K.-i.T."/>
            <person name="Hayashi T."/>
            <person name="Toyoda A."/>
            <person name="Oliveira C."/>
            <person name="Osipova E."/>
            <person name="Leigh N.D."/>
            <person name="Simon A."/>
            <person name="Yun M.H."/>
        </authorList>
    </citation>
    <scope>NUCLEOTIDE SEQUENCE</scope>
    <source>
        <strain evidence="2">20211129_DDA</strain>
        <tissue evidence="2">Liver</tissue>
    </source>
</reference>
<protein>
    <submittedName>
        <fullName evidence="2">Uncharacterized protein</fullName>
    </submittedName>
</protein>
<evidence type="ECO:0000313" key="3">
    <source>
        <dbReference type="Proteomes" id="UP001066276"/>
    </source>
</evidence>